<dbReference type="AlphaFoldDB" id="A0A1R3KF75"/>
<keyword evidence="2" id="KW-1185">Reference proteome</keyword>
<dbReference type="EMBL" id="AWWV01005228">
    <property type="protein sequence ID" value="OMP05733.1"/>
    <property type="molecule type" value="Genomic_DNA"/>
</dbReference>
<evidence type="ECO:0000313" key="1">
    <source>
        <dbReference type="EMBL" id="OMP05733.1"/>
    </source>
</evidence>
<protein>
    <submittedName>
        <fullName evidence="1">Uncharacterized protein</fullName>
    </submittedName>
</protein>
<feature type="non-terminal residue" evidence="1">
    <location>
        <position position="63"/>
    </location>
</feature>
<comment type="caution">
    <text evidence="1">The sequence shown here is derived from an EMBL/GenBank/DDBJ whole genome shotgun (WGS) entry which is preliminary data.</text>
</comment>
<feature type="non-terminal residue" evidence="1">
    <location>
        <position position="1"/>
    </location>
</feature>
<dbReference type="Gramene" id="OMP05733">
    <property type="protein sequence ID" value="OMP05733"/>
    <property type="gene ID" value="CCACVL1_01841"/>
</dbReference>
<organism evidence="1 2">
    <name type="scientific">Corchorus capsularis</name>
    <name type="common">Jute</name>
    <dbReference type="NCBI Taxonomy" id="210143"/>
    <lineage>
        <taxon>Eukaryota</taxon>
        <taxon>Viridiplantae</taxon>
        <taxon>Streptophyta</taxon>
        <taxon>Embryophyta</taxon>
        <taxon>Tracheophyta</taxon>
        <taxon>Spermatophyta</taxon>
        <taxon>Magnoliopsida</taxon>
        <taxon>eudicotyledons</taxon>
        <taxon>Gunneridae</taxon>
        <taxon>Pentapetalae</taxon>
        <taxon>rosids</taxon>
        <taxon>malvids</taxon>
        <taxon>Malvales</taxon>
        <taxon>Malvaceae</taxon>
        <taxon>Grewioideae</taxon>
        <taxon>Apeibeae</taxon>
        <taxon>Corchorus</taxon>
    </lineage>
</organism>
<sequence>GARQIVVFILCKTFNKEKPSTFPKIPSEISNCSLLKAKFRKREKPKSVLMAGGEDDKKVKQKE</sequence>
<gene>
    <name evidence="1" type="ORF">CCACVL1_01841</name>
</gene>
<name>A0A1R3KF75_COCAP</name>
<evidence type="ECO:0000313" key="2">
    <source>
        <dbReference type="Proteomes" id="UP000188268"/>
    </source>
</evidence>
<reference evidence="1 2" key="1">
    <citation type="submission" date="2013-09" db="EMBL/GenBank/DDBJ databases">
        <title>Corchorus capsularis genome sequencing.</title>
        <authorList>
            <person name="Alam M."/>
            <person name="Haque M.S."/>
            <person name="Islam M.S."/>
            <person name="Emdad E.M."/>
            <person name="Islam M.M."/>
            <person name="Ahmed B."/>
            <person name="Halim A."/>
            <person name="Hossen Q.M.M."/>
            <person name="Hossain M.Z."/>
            <person name="Ahmed R."/>
            <person name="Khan M.M."/>
            <person name="Islam R."/>
            <person name="Rashid M.M."/>
            <person name="Khan S.A."/>
            <person name="Rahman M.S."/>
            <person name="Alam M."/>
        </authorList>
    </citation>
    <scope>NUCLEOTIDE SEQUENCE [LARGE SCALE GENOMIC DNA]</scope>
    <source>
        <strain evidence="2">cv. CVL-1</strain>
        <tissue evidence="1">Whole seedling</tissue>
    </source>
</reference>
<proteinExistence type="predicted"/>
<accession>A0A1R3KF75</accession>
<dbReference type="Proteomes" id="UP000188268">
    <property type="component" value="Unassembled WGS sequence"/>
</dbReference>